<accession>T1EKY9</accession>
<dbReference type="CTD" id="20197239"/>
<evidence type="ECO:0000313" key="3">
    <source>
        <dbReference type="Proteomes" id="UP000015101"/>
    </source>
</evidence>
<reference evidence="3" key="1">
    <citation type="submission" date="2012-12" db="EMBL/GenBank/DDBJ databases">
        <authorList>
            <person name="Hellsten U."/>
            <person name="Grimwood J."/>
            <person name="Chapman J.A."/>
            <person name="Shapiro H."/>
            <person name="Aerts A."/>
            <person name="Otillar R.P."/>
            <person name="Terry A.Y."/>
            <person name="Boore J.L."/>
            <person name="Simakov O."/>
            <person name="Marletaz F."/>
            <person name="Cho S.-J."/>
            <person name="Edsinger-Gonzales E."/>
            <person name="Havlak P."/>
            <person name="Kuo D.-H."/>
            <person name="Larsson T."/>
            <person name="Lv J."/>
            <person name="Arendt D."/>
            <person name="Savage R."/>
            <person name="Osoegawa K."/>
            <person name="de Jong P."/>
            <person name="Lindberg D.R."/>
            <person name="Seaver E.C."/>
            <person name="Weisblat D.A."/>
            <person name="Putnam N.H."/>
            <person name="Grigoriev I.V."/>
            <person name="Rokhsar D.S."/>
        </authorList>
    </citation>
    <scope>NUCLEOTIDE SEQUENCE</scope>
</reference>
<dbReference type="GeneID" id="20197239"/>
<dbReference type="HOGENOM" id="CLU_2874256_0_0_1"/>
<evidence type="ECO:0000313" key="1">
    <source>
        <dbReference type="EMBL" id="ESN95394.1"/>
    </source>
</evidence>
<evidence type="ECO:0008006" key="4">
    <source>
        <dbReference type="Google" id="ProtNLM"/>
    </source>
</evidence>
<dbReference type="RefSeq" id="XP_009026549.1">
    <property type="nucleotide sequence ID" value="XM_009028301.1"/>
</dbReference>
<dbReference type="EMBL" id="AMQM01006852">
    <property type="status" value="NOT_ANNOTATED_CDS"/>
    <property type="molecule type" value="Genomic_DNA"/>
</dbReference>
<evidence type="ECO:0000313" key="2">
    <source>
        <dbReference type="EnsemblMetazoa" id="HelroP153040"/>
    </source>
</evidence>
<protein>
    <recommendedName>
        <fullName evidence="4">Reverse transcriptase domain-containing protein</fullName>
    </recommendedName>
</protein>
<dbReference type="KEGG" id="hro:HELRODRAFT_153040"/>
<reference evidence="1 3" key="2">
    <citation type="journal article" date="2013" name="Nature">
        <title>Insights into bilaterian evolution from three spiralian genomes.</title>
        <authorList>
            <person name="Simakov O."/>
            <person name="Marletaz F."/>
            <person name="Cho S.J."/>
            <person name="Edsinger-Gonzales E."/>
            <person name="Havlak P."/>
            <person name="Hellsten U."/>
            <person name="Kuo D.H."/>
            <person name="Larsson T."/>
            <person name="Lv J."/>
            <person name="Arendt D."/>
            <person name="Savage R."/>
            <person name="Osoegawa K."/>
            <person name="de Jong P."/>
            <person name="Grimwood J."/>
            <person name="Chapman J.A."/>
            <person name="Shapiro H."/>
            <person name="Aerts A."/>
            <person name="Otillar R.P."/>
            <person name="Terry A.Y."/>
            <person name="Boore J.L."/>
            <person name="Grigoriev I.V."/>
            <person name="Lindberg D.R."/>
            <person name="Seaver E.C."/>
            <person name="Weisblat D.A."/>
            <person name="Putnam N.H."/>
            <person name="Rokhsar D.S."/>
        </authorList>
    </citation>
    <scope>NUCLEOTIDE SEQUENCE</scope>
</reference>
<sequence length="64" mass="7437">IIGVSLRNGLRNEVIKKGLGIDELSDAIRGIRLRWFGHVERKANEYWVKKFRTIITSDLRKSGR</sequence>
<proteinExistence type="predicted"/>
<dbReference type="Proteomes" id="UP000015101">
    <property type="component" value="Unassembled WGS sequence"/>
</dbReference>
<dbReference type="EMBL" id="KB097528">
    <property type="protein sequence ID" value="ESN95394.1"/>
    <property type="molecule type" value="Genomic_DNA"/>
</dbReference>
<name>T1EKY9_HELRO</name>
<organism evidence="2 3">
    <name type="scientific">Helobdella robusta</name>
    <name type="common">Californian leech</name>
    <dbReference type="NCBI Taxonomy" id="6412"/>
    <lineage>
        <taxon>Eukaryota</taxon>
        <taxon>Metazoa</taxon>
        <taxon>Spiralia</taxon>
        <taxon>Lophotrochozoa</taxon>
        <taxon>Annelida</taxon>
        <taxon>Clitellata</taxon>
        <taxon>Hirudinea</taxon>
        <taxon>Rhynchobdellida</taxon>
        <taxon>Glossiphoniidae</taxon>
        <taxon>Helobdella</taxon>
    </lineage>
</organism>
<dbReference type="InParanoid" id="T1EKY9"/>
<reference evidence="2" key="3">
    <citation type="submission" date="2015-06" db="UniProtKB">
        <authorList>
            <consortium name="EnsemblMetazoa"/>
        </authorList>
    </citation>
    <scope>IDENTIFICATION</scope>
</reference>
<keyword evidence="3" id="KW-1185">Reference proteome</keyword>
<dbReference type="OrthoDB" id="5794356at2759"/>
<dbReference type="EnsemblMetazoa" id="HelroT153040">
    <property type="protein sequence ID" value="HelroP153040"/>
    <property type="gene ID" value="HelroG153040"/>
</dbReference>
<dbReference type="AlphaFoldDB" id="T1EKY9"/>
<gene>
    <name evidence="2" type="primary">20197239</name>
    <name evidence="1" type="ORF">HELRODRAFT_153040</name>
</gene>